<keyword evidence="9" id="KW-0472">Membrane</keyword>
<evidence type="ECO:0000256" key="7">
    <source>
        <dbReference type="ARBA" id="ARBA00022801"/>
    </source>
</evidence>
<evidence type="ECO:0000256" key="1">
    <source>
        <dbReference type="ARBA" id="ARBA00001678"/>
    </source>
</evidence>
<feature type="transmembrane region" description="Helical" evidence="9">
    <location>
        <begin position="42"/>
        <end position="63"/>
    </location>
</feature>
<gene>
    <name evidence="11" type="ORF">POBO1169_LOCUS11688</name>
</gene>
<dbReference type="PANTHER" id="PTHR31451:SF39">
    <property type="entry name" value="MANNAN ENDO-1,4-BETA-MANNOSIDASE 1"/>
    <property type="match status" value="1"/>
</dbReference>
<keyword evidence="6" id="KW-0732">Signal</keyword>
<evidence type="ECO:0000313" key="11">
    <source>
        <dbReference type="EMBL" id="CAD8673239.1"/>
    </source>
</evidence>
<keyword evidence="9" id="KW-0812">Transmembrane</keyword>
<keyword evidence="9" id="KW-1133">Transmembrane helix</keyword>
<comment type="catalytic activity">
    <reaction evidence="1">
        <text>Random hydrolysis of (1-&gt;4)-beta-D-mannosidic linkages in mannans, galactomannans and glucomannans.</text>
        <dbReference type="EC" id="3.2.1.78"/>
    </reaction>
</comment>
<dbReference type="AlphaFoldDB" id="A0A7S0RBY6"/>
<evidence type="ECO:0000256" key="4">
    <source>
        <dbReference type="ARBA" id="ARBA00012706"/>
    </source>
</evidence>
<evidence type="ECO:0000256" key="3">
    <source>
        <dbReference type="ARBA" id="ARBA00005641"/>
    </source>
</evidence>
<dbReference type="SUPFAM" id="SSF51445">
    <property type="entry name" value="(Trans)glycosidases"/>
    <property type="match status" value="1"/>
</dbReference>
<dbReference type="InterPro" id="IPR017853">
    <property type="entry name" value="GH"/>
</dbReference>
<feature type="domain" description="Glycoside hydrolase family 5" evidence="10">
    <location>
        <begin position="97"/>
        <end position="354"/>
    </location>
</feature>
<dbReference type="EMBL" id="HBFA01022994">
    <property type="protein sequence ID" value="CAD8673239.1"/>
    <property type="molecule type" value="Transcribed_RNA"/>
</dbReference>
<evidence type="ECO:0000256" key="2">
    <source>
        <dbReference type="ARBA" id="ARBA00004613"/>
    </source>
</evidence>
<evidence type="ECO:0000256" key="6">
    <source>
        <dbReference type="ARBA" id="ARBA00022729"/>
    </source>
</evidence>
<reference evidence="11" key="1">
    <citation type="submission" date="2021-01" db="EMBL/GenBank/DDBJ databases">
        <authorList>
            <person name="Corre E."/>
            <person name="Pelletier E."/>
            <person name="Niang G."/>
            <person name="Scheremetjew M."/>
            <person name="Finn R."/>
            <person name="Kale V."/>
            <person name="Holt S."/>
            <person name="Cochrane G."/>
            <person name="Meng A."/>
            <person name="Brown T."/>
            <person name="Cohen L."/>
        </authorList>
    </citation>
    <scope>NUCLEOTIDE SEQUENCE</scope>
    <source>
        <strain evidence="11">CCMP722</strain>
    </source>
</reference>
<dbReference type="GO" id="GO:0005576">
    <property type="term" value="C:extracellular region"/>
    <property type="evidence" value="ECO:0007669"/>
    <property type="project" value="UniProtKB-SubCell"/>
</dbReference>
<keyword evidence="8" id="KW-0326">Glycosidase</keyword>
<accession>A0A7S0RBY6</accession>
<evidence type="ECO:0000256" key="5">
    <source>
        <dbReference type="ARBA" id="ARBA00022525"/>
    </source>
</evidence>
<dbReference type="GO" id="GO:0016985">
    <property type="term" value="F:mannan endo-1,4-beta-mannosidase activity"/>
    <property type="evidence" value="ECO:0007669"/>
    <property type="project" value="UniProtKB-EC"/>
</dbReference>
<dbReference type="Gene3D" id="3.20.20.80">
    <property type="entry name" value="Glycosidases"/>
    <property type="match status" value="1"/>
</dbReference>
<dbReference type="Pfam" id="PF26410">
    <property type="entry name" value="GH5_mannosidase"/>
    <property type="match status" value="1"/>
</dbReference>
<proteinExistence type="inferred from homology"/>
<evidence type="ECO:0000256" key="9">
    <source>
        <dbReference type="SAM" id="Phobius"/>
    </source>
</evidence>
<dbReference type="EC" id="3.2.1.78" evidence="4"/>
<comment type="similarity">
    <text evidence="3">Belongs to the glycosyl hydrolase 5 (cellulase A) family.</text>
</comment>
<comment type="subcellular location">
    <subcellularLocation>
        <location evidence="2">Secreted</location>
    </subcellularLocation>
</comment>
<dbReference type="InterPro" id="IPR001547">
    <property type="entry name" value="Glyco_hydro_5"/>
</dbReference>
<sequence length="586" mass="64668">MASEHTHSQSYQALEQLERDDDIVEPKNIDDDRPFMGCLLRYRWTLVCVLAVALVFGIVELLLHELVIGGQDSGETGDYDIPAYGRIEYNSSKLRGFVSLGEDGFLYSPSGEQFRMAGCNIYWLGRDENVPGEVYPSAFRIDDALQTALMMGSNVVRSHTLGVSTGHPHALVTGVAKDGRLRFNSLAWAPIDYAMDRARALGIRLVIPLTDNWWYYHGSKMDFVRWAGFTHERHEAVCARTHDTVEAKACPFYSHPRVVALFKQYVRHVLEHVNPSTGLPLTQDPVVLAWETGNELIGADAEWTQTMAHLIKHELGAKQLVMDGRDLVRDLEAELPFEAEYLDSTPDVDIITEHRYYWFLDSPARAAAARARGKAYVVGELDWTAANFPAAADLQGYLQGLAAEPAVTGWLWWSLFSHKDQAGGFVTHDDGYSAYYPGEPGTDAHRRLALMRREALRWIGDSVPDPTALIPAAPHILQASPHSVSWRGGAGAAHYRVQTRPKIHSCSASEAEEDPRAAWRTVCEASACASDFGAHSGVWSTAWAAVPPDPVSTAGATGVGKVCYRMQAIGVGPAFLEGPWSNHVEA</sequence>
<organism evidence="11">
    <name type="scientific">Pyramimonas obovata</name>
    <dbReference type="NCBI Taxonomy" id="1411642"/>
    <lineage>
        <taxon>Eukaryota</taxon>
        <taxon>Viridiplantae</taxon>
        <taxon>Chlorophyta</taxon>
        <taxon>Pyramimonadophyceae</taxon>
        <taxon>Pyramimonadales</taxon>
        <taxon>Pyramimonadaceae</taxon>
        <taxon>Pyramimonas</taxon>
        <taxon>Pyramimonas incertae sedis</taxon>
    </lineage>
</organism>
<name>A0A7S0RBY6_9CHLO</name>
<keyword evidence="7" id="KW-0378">Hydrolase</keyword>
<dbReference type="InterPro" id="IPR045053">
    <property type="entry name" value="MAN-like"/>
</dbReference>
<keyword evidence="5" id="KW-0964">Secreted</keyword>
<dbReference type="PANTHER" id="PTHR31451">
    <property type="match status" value="1"/>
</dbReference>
<evidence type="ECO:0000256" key="8">
    <source>
        <dbReference type="ARBA" id="ARBA00023295"/>
    </source>
</evidence>
<protein>
    <recommendedName>
        <fullName evidence="4">mannan endo-1,4-beta-mannosidase</fullName>
        <ecNumber evidence="4">3.2.1.78</ecNumber>
    </recommendedName>
</protein>
<evidence type="ECO:0000259" key="10">
    <source>
        <dbReference type="Pfam" id="PF26410"/>
    </source>
</evidence>